<dbReference type="EMBL" id="JGDS01000038">
    <property type="protein sequence ID" value="EXZ74629.1"/>
    <property type="molecule type" value="Genomic_DNA"/>
</dbReference>
<proteinExistence type="predicted"/>
<protein>
    <submittedName>
        <fullName evidence="1">Uncharacterized protein</fullName>
    </submittedName>
</protein>
<accession>A0A016CTF4</accession>
<evidence type="ECO:0000313" key="2">
    <source>
        <dbReference type="Proteomes" id="UP000020938"/>
    </source>
</evidence>
<gene>
    <name evidence="1" type="ORF">M123_0906</name>
</gene>
<comment type="caution">
    <text evidence="1">The sequence shown here is derived from an EMBL/GenBank/DDBJ whole genome shotgun (WGS) entry which is preliminary data.</text>
</comment>
<evidence type="ECO:0000313" key="1">
    <source>
        <dbReference type="EMBL" id="EXZ74629.1"/>
    </source>
</evidence>
<reference evidence="1 2" key="1">
    <citation type="submission" date="2014-02" db="EMBL/GenBank/DDBJ databases">
        <authorList>
            <person name="Sears C."/>
            <person name="Carroll K."/>
            <person name="Sack B.R."/>
            <person name="Qadri F."/>
            <person name="Myers L.L."/>
            <person name="Chung G.-T."/>
            <person name="Escheverria P."/>
            <person name="Fraser C.M."/>
            <person name="Sadzewicz L."/>
            <person name="Shefchek K.A."/>
            <person name="Tallon L."/>
            <person name="Das S.P."/>
            <person name="Daugherty S."/>
            <person name="Mongodin E.F."/>
        </authorList>
    </citation>
    <scope>NUCLEOTIDE SEQUENCE [LARGE SCALE GENOMIC DNA]</scope>
    <source>
        <strain evidence="1 2">3976T8</strain>
    </source>
</reference>
<dbReference type="Proteomes" id="UP000020938">
    <property type="component" value="Unassembled WGS sequence"/>
</dbReference>
<sequence>MGYLFDKIVGCKEKHLELFLIMQMVGVVYSEENEDTCSQ</sequence>
<organism evidence="1 2">
    <name type="scientific">Bacteroides fragilis str. 3976T8</name>
    <dbReference type="NCBI Taxonomy" id="1339314"/>
    <lineage>
        <taxon>Bacteria</taxon>
        <taxon>Pseudomonadati</taxon>
        <taxon>Bacteroidota</taxon>
        <taxon>Bacteroidia</taxon>
        <taxon>Bacteroidales</taxon>
        <taxon>Bacteroidaceae</taxon>
        <taxon>Bacteroides</taxon>
    </lineage>
</organism>
<name>A0A016CTF4_BACFG</name>
<dbReference type="AlphaFoldDB" id="A0A016CTF4"/>